<gene>
    <name evidence="4" type="ORF">JD82_03686</name>
</gene>
<comment type="PTM">
    <text evidence="1">The conversion to 3-oxoalanine (also known as C-formylglycine, FGly), of a serine or cysteine residue in prokaryotes and of a cysteine residue in eukaryotes, is critical for catalytic activity.</text>
</comment>
<feature type="compositionally biased region" description="Basic and acidic residues" evidence="2">
    <location>
        <begin position="449"/>
        <end position="459"/>
    </location>
</feature>
<evidence type="ECO:0000259" key="3">
    <source>
        <dbReference type="Pfam" id="PF00884"/>
    </source>
</evidence>
<dbReference type="PANTHER" id="PTHR43108:SF8">
    <property type="entry name" value="SD21168P"/>
    <property type="match status" value="1"/>
</dbReference>
<dbReference type="GO" id="GO:0008449">
    <property type="term" value="F:N-acetylglucosamine-6-sulfatase activity"/>
    <property type="evidence" value="ECO:0007669"/>
    <property type="project" value="InterPro"/>
</dbReference>
<proteinExistence type="predicted"/>
<dbReference type="Proteomes" id="UP000317303">
    <property type="component" value="Unassembled WGS sequence"/>
</dbReference>
<dbReference type="CDD" id="cd16147">
    <property type="entry name" value="G6S"/>
    <property type="match status" value="1"/>
</dbReference>
<evidence type="ECO:0000313" key="4">
    <source>
        <dbReference type="EMBL" id="TWH21817.1"/>
    </source>
</evidence>
<sequence length="570" mass="63281">MFVLTLLTHPVAIMVRMAAGFDGGSGVRTRALTAWPATVPATVLATVLLGVVALTGCSAPAQTQEPDPKRKPNVVVVMTDDQWLESMRVMPRTQRLIGDAGVTFDRHYASFPLCCPSRSTFLSGQFAHNNGVRHNYPPQGGYLNLDEQDTLPVWMQRAGYTTSHIGKYPNGYGYRDETEVPPGWDEWRGSVDPTTYRMWGYRLNENGRLHSYGASHIEDPNLYQTDVYRDKGADFIRRHAKTRKPFFLSMAFLAPHSENTGVGPAPRPAPRHEGAFAGESLPTGPGFDERDLSDKPTFLQRRPRLDTADRARITESYRGRLASLQAVDEAVQKLIDTLRSTGQLDNTYVLFTSDNGFFFGQHRVHTGKYLPHEASSHVPMLIRGPGLPAGLHSRELTNNVDLTATIAEIAGAEPGHALDGRSLLPYAQNPDRRTTRPMLHEAATGARPDALKAEDERGLDGASGRAAAGGNLDQEGAAWSRVKPDPKEKGEVISASYEAIRTDRYLYIRYAKGDRELYDLRTDPHELTSRHDDPRYAATRRFLDRHLDELQGCRGEECRQEIPQAPAPTS</sequence>
<evidence type="ECO:0000313" key="5">
    <source>
        <dbReference type="Proteomes" id="UP000317303"/>
    </source>
</evidence>
<dbReference type="PIRSF" id="PIRSF036666">
    <property type="entry name" value="G6S"/>
    <property type="match status" value="1"/>
</dbReference>
<dbReference type="InterPro" id="IPR000917">
    <property type="entry name" value="Sulfatase_N"/>
</dbReference>
<protein>
    <submittedName>
        <fullName evidence="4">Arylsulfatase A-like enzyme</fullName>
    </submittedName>
</protein>
<dbReference type="Pfam" id="PF00884">
    <property type="entry name" value="Sulfatase"/>
    <property type="match status" value="1"/>
</dbReference>
<dbReference type="PANTHER" id="PTHR43108">
    <property type="entry name" value="N-ACETYLGLUCOSAMINE-6-SULFATASE FAMILY MEMBER"/>
    <property type="match status" value="1"/>
</dbReference>
<reference evidence="4 5" key="1">
    <citation type="submission" date="2019-07" db="EMBL/GenBank/DDBJ databases">
        <title>R&amp;d 2014.</title>
        <authorList>
            <person name="Klenk H.-P."/>
        </authorList>
    </citation>
    <scope>NUCLEOTIDE SEQUENCE [LARGE SCALE GENOMIC DNA]</scope>
    <source>
        <strain evidence="4 5">DSM 43194</strain>
    </source>
</reference>
<evidence type="ECO:0000256" key="2">
    <source>
        <dbReference type="SAM" id="MobiDB-lite"/>
    </source>
</evidence>
<dbReference type="Gene3D" id="3.40.720.10">
    <property type="entry name" value="Alkaline Phosphatase, subunit A"/>
    <property type="match status" value="1"/>
</dbReference>
<organism evidence="4 5">
    <name type="scientific">Prauserella rugosa</name>
    <dbReference type="NCBI Taxonomy" id="43354"/>
    <lineage>
        <taxon>Bacteria</taxon>
        <taxon>Bacillati</taxon>
        <taxon>Actinomycetota</taxon>
        <taxon>Actinomycetes</taxon>
        <taxon>Pseudonocardiales</taxon>
        <taxon>Pseudonocardiaceae</taxon>
        <taxon>Prauserella</taxon>
    </lineage>
</organism>
<dbReference type="InterPro" id="IPR017850">
    <property type="entry name" value="Alkaline_phosphatase_core_sf"/>
</dbReference>
<dbReference type="EMBL" id="VLJV01000001">
    <property type="protein sequence ID" value="TWH21817.1"/>
    <property type="molecule type" value="Genomic_DNA"/>
</dbReference>
<name>A0A660CIZ3_9PSEU</name>
<feature type="domain" description="Sulfatase N-terminal" evidence="3">
    <location>
        <begin position="72"/>
        <end position="411"/>
    </location>
</feature>
<accession>A0A660CIZ3</accession>
<comment type="caution">
    <text evidence="4">The sequence shown here is derived from an EMBL/GenBank/DDBJ whole genome shotgun (WGS) entry which is preliminary data.</text>
</comment>
<dbReference type="GO" id="GO:0030203">
    <property type="term" value="P:glycosaminoglycan metabolic process"/>
    <property type="evidence" value="ECO:0007669"/>
    <property type="project" value="InterPro"/>
</dbReference>
<dbReference type="InterPro" id="IPR012251">
    <property type="entry name" value="GlcNAc_6-SO4ase"/>
</dbReference>
<dbReference type="AlphaFoldDB" id="A0A660CIZ3"/>
<keyword evidence="5" id="KW-1185">Reference proteome</keyword>
<feature type="modified residue" description="3-oxoalanine (Cys)" evidence="1">
    <location>
        <position position="114"/>
    </location>
</feature>
<feature type="region of interest" description="Disordered" evidence="2">
    <location>
        <begin position="428"/>
        <end position="485"/>
    </location>
</feature>
<evidence type="ECO:0000256" key="1">
    <source>
        <dbReference type="PIRSR" id="PIRSR036666-50"/>
    </source>
</evidence>
<dbReference type="SUPFAM" id="SSF53649">
    <property type="entry name" value="Alkaline phosphatase-like"/>
    <property type="match status" value="1"/>
</dbReference>